<feature type="domain" description="EF-hand" evidence="2">
    <location>
        <begin position="258"/>
        <end position="293"/>
    </location>
</feature>
<name>A0A819LL34_9BILA</name>
<feature type="coiled-coil region" evidence="1">
    <location>
        <begin position="383"/>
        <end position="481"/>
    </location>
</feature>
<dbReference type="InterPro" id="IPR011992">
    <property type="entry name" value="EF-hand-dom_pair"/>
</dbReference>
<organism evidence="3 4">
    <name type="scientific">Rotaria sordida</name>
    <dbReference type="NCBI Taxonomy" id="392033"/>
    <lineage>
        <taxon>Eukaryota</taxon>
        <taxon>Metazoa</taxon>
        <taxon>Spiralia</taxon>
        <taxon>Gnathifera</taxon>
        <taxon>Rotifera</taxon>
        <taxon>Eurotatoria</taxon>
        <taxon>Bdelloidea</taxon>
        <taxon>Philodinida</taxon>
        <taxon>Philodinidae</taxon>
        <taxon>Rotaria</taxon>
    </lineage>
</organism>
<protein>
    <recommendedName>
        <fullName evidence="2">EF-hand domain-containing protein</fullName>
    </recommendedName>
</protein>
<gene>
    <name evidence="3" type="ORF">JBS370_LOCUS24231</name>
</gene>
<dbReference type="Proteomes" id="UP000663836">
    <property type="component" value="Unassembled WGS sequence"/>
</dbReference>
<dbReference type="SUPFAM" id="SSF47473">
    <property type="entry name" value="EF-hand"/>
    <property type="match status" value="1"/>
</dbReference>
<dbReference type="GO" id="GO:0005509">
    <property type="term" value="F:calcium ion binding"/>
    <property type="evidence" value="ECO:0007669"/>
    <property type="project" value="InterPro"/>
</dbReference>
<dbReference type="AlphaFoldDB" id="A0A819LL34"/>
<keyword evidence="1" id="KW-0175">Coiled coil</keyword>
<dbReference type="PROSITE" id="PS50222">
    <property type="entry name" value="EF_HAND_2"/>
    <property type="match status" value="1"/>
</dbReference>
<evidence type="ECO:0000313" key="4">
    <source>
        <dbReference type="Proteomes" id="UP000663836"/>
    </source>
</evidence>
<comment type="caution">
    <text evidence="3">The sequence shown here is derived from an EMBL/GenBank/DDBJ whole genome shotgun (WGS) entry which is preliminary data.</text>
</comment>
<sequence length="488" mass="57782">MVDILYSLVDVTQRFDQLILDPFYIHNLDMTSMMMKSYYDRIYSIENKVLDRICKNILPRIHHQINELIVEQNSIERILHTINYPQLYSLSLIDFTEEVLLKYLTDNTTLRRLLSEQITCLKLDFKYDTTLSISETSSIIFTLILSLCKRSYRRIVCYDNLIIPLLQRMINLEELILFLSIIRTEKNYIDGIQLYDDILIYMPRLNKFIFNIDTNIVENNIEFALSSNEDIQRSFIRKEYGPVYSQVEIFSRKKKRAPAEQRCRYIFRFYNIKNNGNMSIEEFRELHTDIQNLKDGKANNDAPPYSEVVSAFKYIFLNSVGQLKYRGTPVVFRLSTIVQDLLRMCKRYKDVKTDNSNNQVVFIMDQRPIQESNTPSGDSINNRQQVTDHMRALIDENSALRQQNANLFQQLDRLRLEIVQQQTNHDQLLQKSLCNLTITIDELTNQLNDYRQELSRLQKENDHLKQALNDLQKKNDSDAEENKHCKNI</sequence>
<evidence type="ECO:0000259" key="2">
    <source>
        <dbReference type="PROSITE" id="PS50222"/>
    </source>
</evidence>
<proteinExistence type="predicted"/>
<dbReference type="EMBL" id="CAJOBD010003734">
    <property type="protein sequence ID" value="CAF3963616.1"/>
    <property type="molecule type" value="Genomic_DNA"/>
</dbReference>
<reference evidence="3" key="1">
    <citation type="submission" date="2021-02" db="EMBL/GenBank/DDBJ databases">
        <authorList>
            <person name="Nowell W R."/>
        </authorList>
    </citation>
    <scope>NUCLEOTIDE SEQUENCE</scope>
</reference>
<evidence type="ECO:0000313" key="3">
    <source>
        <dbReference type="EMBL" id="CAF3963616.1"/>
    </source>
</evidence>
<evidence type="ECO:0000256" key="1">
    <source>
        <dbReference type="SAM" id="Coils"/>
    </source>
</evidence>
<accession>A0A819LL34</accession>
<dbReference type="InterPro" id="IPR002048">
    <property type="entry name" value="EF_hand_dom"/>
</dbReference>